<dbReference type="Proteomes" id="UP000647017">
    <property type="component" value="Unassembled WGS sequence"/>
</dbReference>
<keyword evidence="4" id="KW-1185">Reference proteome</keyword>
<comment type="caution">
    <text evidence="3">The sequence shown here is derived from an EMBL/GenBank/DDBJ whole genome shotgun (WGS) entry which is preliminary data.</text>
</comment>
<gene>
    <name evidence="3" type="ORF">Van01_60250</name>
</gene>
<protein>
    <submittedName>
        <fullName evidence="3">CHAT domain-containing protein</fullName>
    </submittedName>
</protein>
<accession>A0ABQ4I4I1</accession>
<dbReference type="InterPro" id="IPR024983">
    <property type="entry name" value="CHAT_dom"/>
</dbReference>
<evidence type="ECO:0000259" key="2">
    <source>
        <dbReference type="Pfam" id="PF12770"/>
    </source>
</evidence>
<dbReference type="InterPro" id="IPR011990">
    <property type="entry name" value="TPR-like_helical_dom_sf"/>
</dbReference>
<dbReference type="Gene3D" id="1.25.40.10">
    <property type="entry name" value="Tetratricopeptide repeat domain"/>
    <property type="match status" value="3"/>
</dbReference>
<evidence type="ECO:0000256" key="1">
    <source>
        <dbReference type="SAM" id="MobiDB-lite"/>
    </source>
</evidence>
<feature type="region of interest" description="Disordered" evidence="1">
    <location>
        <begin position="119"/>
        <end position="141"/>
    </location>
</feature>
<sequence length="1341" mass="141363">MWRRFRSDPVRRLRERLDGFGATMEPRWVLEPAALQEARPVYELLDGVAGRDSLAEHEAEALFLLACLHWYRYQILPAGQDAADLVQAVGLTEMLLQLAPQRVPQSLLALLRAHVPASAGSARTGGRIPAARSAPGRSGGDPPAALFGQAVMLMGGAERSGDYRVADQAQALLERALAGTPSDAPERLHYLSALGRVRRDQYLHLGRQLSLPAAIDAHRESLESTPVGDPERATRLFNLGNVLGDRFEQAGDLAALDDSIHLLGDAARVAAADSPIRVMARLNLGQRLRERWNLRGDLADLDRAIDALAVASSAGVDPRLLYVYASLVAERFLGNRADDDLNTAIDATRAALAAGLGGDLANLARVTLAGLVGERHERRKTPTDLDAAIEAYRAAAAGPRLDGQDVGGLWQAEGKLLEARYALHRRAEDLDEALRLLRAAADEATDHGQRARCLGELGYTLSRWHADLNGLPSLRQAREVLTEAERLLPAEHPDRPDLLNNLGNTLRELANLAGEPDLLEPAVARLREAVAVTAVPAKLPLRLSNLGLVLQELFGRTQDLGILSEAIAVLRRAVAAAPAGNPDRMLGLLNLGSALNRRTELVVNAALPADGTSAPEQVRAAARTDADQAVALLREAAELAQREAEPDERVRIVGTLALSHLLRHQLTEDPAALDEAVTLLRALVDAPPVSAGDRYRLLTNLGNALLIRFRAARAGHDAREMLTAYRAAVAALPVDHSERTMCLTNLAAAVEEIAHAGSASGGADDLPPVDLAEAIDSLREAAAIEAAPSLLRAGAARTYAGLAADVGDLPAALEGYTTAIELLDLVAWHGMDLDDQGRLLGRFPGLAGDAAAVAIALDLPERAVELLEYGRGVLLTRAHDAGADLAALRARAPRLAERLAATQAALDRLDPVTGPAGSGPLGGPAAAVVPVAVPPVADEPGAGSERRHELAVQRREVLAEIRRLPGFERFLRPPPFAELARAGEDGPVVLVNVAARRCDALVVDGGRVTAVPLPELSLGELHVRAVYFLIGLAEATAPAGDPGPAAQRRRAAFRRRIPETFDWLWRVVAAPVLDALGPAAAPPADGAVPARLWWCPTGVLTLLPVHAAAPLDGGAGVLDRVVSSYTASLRSLVRARLGPAARSAPVASALFVGMPRTPGLTDLPGAAGEQAVVRRHLSDVTSLTGPAATPSAVLGALPGTPVVHLCCHGTQDLAAPARGRLALAGGPLHVRDLWRPADTTAALAVLSACDTARGGAALPDEALTLGTAFQLAGFRHVIGALWAISDELTVQLCDDLYGALAVPGGVDPERAASALHHAVRQVRAALPGLPELWAAYAHFGP</sequence>
<proteinExistence type="predicted"/>
<evidence type="ECO:0000313" key="4">
    <source>
        <dbReference type="Proteomes" id="UP000647017"/>
    </source>
</evidence>
<dbReference type="SUPFAM" id="SSF48452">
    <property type="entry name" value="TPR-like"/>
    <property type="match status" value="1"/>
</dbReference>
<feature type="domain" description="CHAT" evidence="2">
    <location>
        <begin position="1061"/>
        <end position="1340"/>
    </location>
</feature>
<organism evidence="3 4">
    <name type="scientific">Micromonospora andamanensis</name>
    <dbReference type="NCBI Taxonomy" id="1287068"/>
    <lineage>
        <taxon>Bacteria</taxon>
        <taxon>Bacillati</taxon>
        <taxon>Actinomycetota</taxon>
        <taxon>Actinomycetes</taxon>
        <taxon>Micromonosporales</taxon>
        <taxon>Micromonosporaceae</taxon>
        <taxon>Micromonospora</taxon>
    </lineage>
</organism>
<dbReference type="Pfam" id="PF12770">
    <property type="entry name" value="CHAT"/>
    <property type="match status" value="1"/>
</dbReference>
<name>A0ABQ4I4I1_9ACTN</name>
<dbReference type="RefSeq" id="WP_204014800.1">
    <property type="nucleotide sequence ID" value="NZ_BOOZ01000063.1"/>
</dbReference>
<reference evidence="3 4" key="1">
    <citation type="submission" date="2021-01" db="EMBL/GenBank/DDBJ databases">
        <title>Whole genome shotgun sequence of Verrucosispora andamanensis NBRC 109075.</title>
        <authorList>
            <person name="Komaki H."/>
            <person name="Tamura T."/>
        </authorList>
    </citation>
    <scope>NUCLEOTIDE SEQUENCE [LARGE SCALE GENOMIC DNA]</scope>
    <source>
        <strain evidence="3 4">NBRC 109075</strain>
    </source>
</reference>
<dbReference type="EMBL" id="BOOZ01000063">
    <property type="protein sequence ID" value="GIJ12811.1"/>
    <property type="molecule type" value="Genomic_DNA"/>
</dbReference>
<evidence type="ECO:0000313" key="3">
    <source>
        <dbReference type="EMBL" id="GIJ12811.1"/>
    </source>
</evidence>